<feature type="domain" description="G-protein coupled receptors family 2 profile 2" evidence="8">
    <location>
        <begin position="11"/>
        <end position="220"/>
    </location>
</feature>
<dbReference type="InterPro" id="IPR016186">
    <property type="entry name" value="C-type_lectin-like/link_sf"/>
</dbReference>
<reference evidence="9" key="1">
    <citation type="submission" date="2021-03" db="EMBL/GenBank/DDBJ databases">
        <authorList>
            <person name="Bekaert M."/>
        </authorList>
    </citation>
    <scope>NUCLEOTIDE SEQUENCE</scope>
</reference>
<organism evidence="9 10">
    <name type="scientific">Mytilus edulis</name>
    <name type="common">Blue mussel</name>
    <dbReference type="NCBI Taxonomy" id="6550"/>
    <lineage>
        <taxon>Eukaryota</taxon>
        <taxon>Metazoa</taxon>
        <taxon>Spiralia</taxon>
        <taxon>Lophotrochozoa</taxon>
        <taxon>Mollusca</taxon>
        <taxon>Bivalvia</taxon>
        <taxon>Autobranchia</taxon>
        <taxon>Pteriomorphia</taxon>
        <taxon>Mytilida</taxon>
        <taxon>Mytiloidea</taxon>
        <taxon>Mytilidae</taxon>
        <taxon>Mytilinae</taxon>
        <taxon>Mytilus</taxon>
    </lineage>
</organism>
<keyword evidence="4 6" id="KW-0472">Membrane</keyword>
<dbReference type="PROSITE" id="PS50261">
    <property type="entry name" value="G_PROTEIN_RECEP_F2_4"/>
    <property type="match status" value="1"/>
</dbReference>
<comment type="subcellular location">
    <subcellularLocation>
        <location evidence="1">Membrane</location>
        <topology evidence="1">Multi-pass membrane protein</topology>
    </subcellularLocation>
</comment>
<feature type="transmembrane region" description="Helical" evidence="6">
    <location>
        <begin position="176"/>
        <end position="201"/>
    </location>
</feature>
<dbReference type="InterPro" id="IPR001304">
    <property type="entry name" value="C-type_lectin-like"/>
</dbReference>
<protein>
    <submittedName>
        <fullName evidence="9">GPR157</fullName>
    </submittedName>
</protein>
<dbReference type="GO" id="GO:0004930">
    <property type="term" value="F:G protein-coupled receptor activity"/>
    <property type="evidence" value="ECO:0007669"/>
    <property type="project" value="InterPro"/>
</dbReference>
<dbReference type="InterPro" id="IPR000832">
    <property type="entry name" value="GPCR_2_secretin-like"/>
</dbReference>
<evidence type="ECO:0000256" key="3">
    <source>
        <dbReference type="ARBA" id="ARBA00022989"/>
    </source>
</evidence>
<feature type="domain" description="C-type lectin" evidence="7">
    <location>
        <begin position="381"/>
        <end position="511"/>
    </location>
</feature>
<dbReference type="InterPro" id="IPR017981">
    <property type="entry name" value="GPCR_2-like_7TM"/>
</dbReference>
<dbReference type="SMART" id="SM00034">
    <property type="entry name" value="CLECT"/>
    <property type="match status" value="1"/>
</dbReference>
<keyword evidence="3 6" id="KW-1133">Transmembrane helix</keyword>
<evidence type="ECO:0000313" key="10">
    <source>
        <dbReference type="Proteomes" id="UP000683360"/>
    </source>
</evidence>
<dbReference type="GO" id="GO:0007166">
    <property type="term" value="P:cell surface receptor signaling pathway"/>
    <property type="evidence" value="ECO:0007669"/>
    <property type="project" value="InterPro"/>
</dbReference>
<dbReference type="SUPFAM" id="SSF56436">
    <property type="entry name" value="C-type lectin-like"/>
    <property type="match status" value="1"/>
</dbReference>
<dbReference type="InterPro" id="IPR018378">
    <property type="entry name" value="C-type_lectin_CS"/>
</dbReference>
<dbReference type="Proteomes" id="UP000683360">
    <property type="component" value="Unassembled WGS sequence"/>
</dbReference>
<evidence type="ECO:0000313" key="9">
    <source>
        <dbReference type="EMBL" id="CAG2230750.1"/>
    </source>
</evidence>
<dbReference type="PANTHER" id="PTHR23112:SF47">
    <property type="entry name" value="G-PROTEIN COUPLED RECEPTOR 157"/>
    <property type="match status" value="1"/>
</dbReference>
<proteinExistence type="predicted"/>
<feature type="transmembrane region" description="Helical" evidence="6">
    <location>
        <begin position="92"/>
        <end position="117"/>
    </location>
</feature>
<dbReference type="PROSITE" id="PS50041">
    <property type="entry name" value="C_TYPE_LECTIN_2"/>
    <property type="match status" value="1"/>
</dbReference>
<keyword evidence="5" id="KW-1015">Disulfide bond</keyword>
<accession>A0A8S3TLU9</accession>
<gene>
    <name evidence="9" type="ORF">MEDL_43542</name>
</gene>
<keyword evidence="10" id="KW-1185">Reference proteome</keyword>
<name>A0A8S3TLU9_MYTED</name>
<dbReference type="Pfam" id="PF00059">
    <property type="entry name" value="Lectin_C"/>
    <property type="match status" value="1"/>
</dbReference>
<dbReference type="AlphaFoldDB" id="A0A8S3TLU9"/>
<evidence type="ECO:0000259" key="7">
    <source>
        <dbReference type="PROSITE" id="PS50041"/>
    </source>
</evidence>
<dbReference type="Pfam" id="PF00002">
    <property type="entry name" value="7tm_2"/>
    <property type="match status" value="1"/>
</dbReference>
<dbReference type="PROSITE" id="PS00615">
    <property type="entry name" value="C_TYPE_LECTIN_1"/>
    <property type="match status" value="1"/>
</dbReference>
<dbReference type="Gene3D" id="3.10.100.10">
    <property type="entry name" value="Mannose-Binding Protein A, subunit A"/>
    <property type="match status" value="1"/>
</dbReference>
<dbReference type="InterPro" id="IPR016187">
    <property type="entry name" value="CTDL_fold"/>
</dbReference>
<dbReference type="PANTHER" id="PTHR23112">
    <property type="entry name" value="G PROTEIN-COUPLED RECEPTOR 157-RELATED"/>
    <property type="match status" value="1"/>
</dbReference>
<evidence type="ECO:0000256" key="2">
    <source>
        <dbReference type="ARBA" id="ARBA00022692"/>
    </source>
</evidence>
<evidence type="ECO:0000259" key="8">
    <source>
        <dbReference type="PROSITE" id="PS50261"/>
    </source>
</evidence>
<dbReference type="SUPFAM" id="SSF81321">
    <property type="entry name" value="Family A G protein-coupled receptor-like"/>
    <property type="match status" value="1"/>
</dbReference>
<comment type="caution">
    <text evidence="9">The sequence shown here is derived from an EMBL/GenBank/DDBJ whole genome shotgun (WGS) entry which is preliminary data.</text>
</comment>
<dbReference type="EMBL" id="CAJPWZ010002098">
    <property type="protein sequence ID" value="CAG2230750.1"/>
    <property type="molecule type" value="Genomic_DNA"/>
</dbReference>
<evidence type="ECO:0000256" key="1">
    <source>
        <dbReference type="ARBA" id="ARBA00004141"/>
    </source>
</evidence>
<dbReference type="GO" id="GO:0007189">
    <property type="term" value="P:adenylate cyclase-activating G protein-coupled receptor signaling pathway"/>
    <property type="evidence" value="ECO:0007669"/>
    <property type="project" value="TreeGrafter"/>
</dbReference>
<evidence type="ECO:0000256" key="4">
    <source>
        <dbReference type="ARBA" id="ARBA00023136"/>
    </source>
</evidence>
<keyword evidence="2 6" id="KW-0812">Transmembrane</keyword>
<evidence type="ECO:0000256" key="5">
    <source>
        <dbReference type="ARBA" id="ARBA00023157"/>
    </source>
</evidence>
<dbReference type="OrthoDB" id="6128183at2759"/>
<feature type="transmembrane region" description="Helical" evidence="6">
    <location>
        <begin position="48"/>
        <end position="72"/>
    </location>
</feature>
<feature type="transmembrane region" description="Helical" evidence="6">
    <location>
        <begin position="129"/>
        <end position="152"/>
    </location>
</feature>
<evidence type="ECO:0000256" key="6">
    <source>
        <dbReference type="SAM" id="Phobius"/>
    </source>
</evidence>
<sequence length="513" mass="58116">MNQTTFNVSHLTISANITTVSASLSLLGGLIIIWSYRCIPATRNQVRAMLVALTVADMMTAFGQEIAVLRWYSIGMKNSTASYTLCEVQSFFTTFSSMSSFCWTTFIALYLFICVWYSTDLLLSRSQCFMLQCIAWGIPGIITSAALAYGVLGNNDFALNGVWCWLNKTFKDQYGILWMLLTGKGWELLTYLITASLYILLKIRTFLKVYYEIVLFQILSKPSIKHYSALKCTTIIDNDVLDIFNEQQNYDEKNVCSHHMDFIHNLCDVNKETEENMRTLTIQIQLTQINGAFVSKLVKITGPERKLLCGESKNYIVENKMKCVIQCSYNIESCKNLSFNLETGICTLLNSCSLASISAYGDADGGVSLCQAGCPYTFKLHGDYCYRIFSKVRASWFEAKTYCNVAGGDLATIESKEEELYIESELRKEHGNVSAGTPENYWLDGSDILTEGEWRWMSEEGESRLITGYTRWAPGQPDNAGTQEHCLEIRYTFGVLWNDYQCQVQQNFICKSS</sequence>
<feature type="transmembrane region" description="Helical" evidence="6">
    <location>
        <begin position="12"/>
        <end position="36"/>
    </location>
</feature>
<dbReference type="GO" id="GO:0005886">
    <property type="term" value="C:plasma membrane"/>
    <property type="evidence" value="ECO:0007669"/>
    <property type="project" value="TreeGrafter"/>
</dbReference>
<dbReference type="Gene3D" id="1.20.1070.10">
    <property type="entry name" value="Rhodopsin 7-helix transmembrane proteins"/>
    <property type="match status" value="1"/>
</dbReference>